<evidence type="ECO:0000256" key="4">
    <source>
        <dbReference type="ARBA" id="ARBA00022989"/>
    </source>
</evidence>
<proteinExistence type="predicted"/>
<evidence type="ECO:0000256" key="1">
    <source>
        <dbReference type="ARBA" id="ARBA00004651"/>
    </source>
</evidence>
<evidence type="ECO:0000256" key="7">
    <source>
        <dbReference type="SAM" id="Phobius"/>
    </source>
</evidence>
<feature type="transmembrane region" description="Helical" evidence="7">
    <location>
        <begin position="147"/>
        <end position="168"/>
    </location>
</feature>
<dbReference type="Pfam" id="PF01810">
    <property type="entry name" value="LysE"/>
    <property type="match status" value="1"/>
</dbReference>
<evidence type="ECO:0000313" key="8">
    <source>
        <dbReference type="EMBL" id="GEL46720.1"/>
    </source>
</evidence>
<organism evidence="8 9">
    <name type="scientific">Cellulomonas hominis</name>
    <dbReference type="NCBI Taxonomy" id="156981"/>
    <lineage>
        <taxon>Bacteria</taxon>
        <taxon>Bacillati</taxon>
        <taxon>Actinomycetota</taxon>
        <taxon>Actinomycetes</taxon>
        <taxon>Micrococcales</taxon>
        <taxon>Cellulomonadaceae</taxon>
        <taxon>Cellulomonas</taxon>
    </lineage>
</organism>
<dbReference type="GO" id="GO:0005886">
    <property type="term" value="C:plasma membrane"/>
    <property type="evidence" value="ECO:0007669"/>
    <property type="project" value="UniProtKB-SubCell"/>
</dbReference>
<comment type="subcellular location">
    <subcellularLocation>
        <location evidence="1">Cell membrane</location>
        <topology evidence="1">Multi-pass membrane protein</topology>
    </subcellularLocation>
</comment>
<dbReference type="InterPro" id="IPR001123">
    <property type="entry name" value="LeuE-type"/>
</dbReference>
<name>A0A511FBS7_9CELL</name>
<evidence type="ECO:0000256" key="5">
    <source>
        <dbReference type="ARBA" id="ARBA00023136"/>
    </source>
</evidence>
<keyword evidence="9" id="KW-1185">Reference proteome</keyword>
<keyword evidence="2" id="KW-1003">Cell membrane</keyword>
<dbReference type="GO" id="GO:0006865">
    <property type="term" value="P:amino acid transport"/>
    <property type="evidence" value="ECO:0007669"/>
    <property type="project" value="InterPro"/>
</dbReference>
<protein>
    <recommendedName>
        <fullName evidence="10">Lysine transporter LysE</fullName>
    </recommendedName>
</protein>
<feature type="transmembrane region" description="Helical" evidence="7">
    <location>
        <begin position="102"/>
        <end position="119"/>
    </location>
</feature>
<gene>
    <name evidence="8" type="ORF">CHO01_18360</name>
</gene>
<evidence type="ECO:0000256" key="6">
    <source>
        <dbReference type="SAM" id="MobiDB-lite"/>
    </source>
</evidence>
<feature type="transmembrane region" description="Helical" evidence="7">
    <location>
        <begin position="174"/>
        <end position="198"/>
    </location>
</feature>
<evidence type="ECO:0008006" key="10">
    <source>
        <dbReference type="Google" id="ProtNLM"/>
    </source>
</evidence>
<dbReference type="Proteomes" id="UP000321723">
    <property type="component" value="Unassembled WGS sequence"/>
</dbReference>
<feature type="region of interest" description="Disordered" evidence="6">
    <location>
        <begin position="1"/>
        <end position="20"/>
    </location>
</feature>
<sequence length="231" mass="22523">MASIPRLSQPHRDIRSTRPGEPATLLPVTALDALLTGLLAGLGVAVPLGPVGLLVARAGAVAGLRRGLAAAGGVAVVDAGYAVVAATAGAGVSRVLAGHERVVAVVASVVLAGVAAHLLRGSRRPAPAAAPGPPDRSGPALATTARFVLLTAVNPLTLVTFAALAAALPPATPVAWFVAGVAGASAAWQCLLASAGSLVRHRAGAAARRWTGPVGAAAVLVAALVTLVRAL</sequence>
<keyword evidence="5 7" id="KW-0472">Membrane</keyword>
<reference evidence="8 9" key="1">
    <citation type="submission" date="2019-07" db="EMBL/GenBank/DDBJ databases">
        <title>Whole genome shotgun sequence of Cellulomonas hominis NBRC 16055.</title>
        <authorList>
            <person name="Hosoyama A."/>
            <person name="Uohara A."/>
            <person name="Ohji S."/>
            <person name="Ichikawa N."/>
        </authorList>
    </citation>
    <scope>NUCLEOTIDE SEQUENCE [LARGE SCALE GENOMIC DNA]</scope>
    <source>
        <strain evidence="8 9">NBRC 16055</strain>
    </source>
</reference>
<comment type="caution">
    <text evidence="8">The sequence shown here is derived from an EMBL/GenBank/DDBJ whole genome shotgun (WGS) entry which is preliminary data.</text>
</comment>
<evidence type="ECO:0000256" key="3">
    <source>
        <dbReference type="ARBA" id="ARBA00022692"/>
    </source>
</evidence>
<dbReference type="AlphaFoldDB" id="A0A511FBS7"/>
<feature type="transmembrane region" description="Helical" evidence="7">
    <location>
        <begin position="33"/>
        <end position="56"/>
    </location>
</feature>
<evidence type="ECO:0000313" key="9">
    <source>
        <dbReference type="Proteomes" id="UP000321723"/>
    </source>
</evidence>
<keyword evidence="3 7" id="KW-0812">Transmembrane</keyword>
<feature type="transmembrane region" description="Helical" evidence="7">
    <location>
        <begin position="210"/>
        <end position="230"/>
    </location>
</feature>
<evidence type="ECO:0000256" key="2">
    <source>
        <dbReference type="ARBA" id="ARBA00022475"/>
    </source>
</evidence>
<dbReference type="EMBL" id="BJVQ01000022">
    <property type="protein sequence ID" value="GEL46720.1"/>
    <property type="molecule type" value="Genomic_DNA"/>
</dbReference>
<keyword evidence="4 7" id="KW-1133">Transmembrane helix</keyword>
<feature type="transmembrane region" description="Helical" evidence="7">
    <location>
        <begin position="68"/>
        <end position="90"/>
    </location>
</feature>
<accession>A0A511FBS7</accession>